<dbReference type="Proteomes" id="UP000253209">
    <property type="component" value="Unassembled WGS sequence"/>
</dbReference>
<dbReference type="AlphaFoldDB" id="A0A367GMP6"/>
<accession>A0A367GMP6</accession>
<dbReference type="RefSeq" id="WP_114005073.1">
    <property type="nucleotide sequence ID" value="NZ_QGDC01000005.1"/>
</dbReference>
<comment type="caution">
    <text evidence="3">The sequence shown here is derived from an EMBL/GenBank/DDBJ whole genome shotgun (WGS) entry which is preliminary data.</text>
</comment>
<keyword evidence="1" id="KW-0732">Signal</keyword>
<evidence type="ECO:0000313" key="4">
    <source>
        <dbReference type="Proteomes" id="UP000253209"/>
    </source>
</evidence>
<sequence>MKKFVILSLSIFISASVFAQGKTKNIIVVTLDGYRWQELFRGPDSVKLFKRSFFGQDSVWKIKKHWNGKTAAERREKLMPFFWNTIAKQGQIYGNRDLGNYVNVTNPFKVSHAGYSEMFIGYADPKRSNGSPNNPHENIFEFFNKQSGYKDKVAVITSWDEYYRILNSERNKFPIYSGWVDIGGKLNETQKLLNKQQHYMPKIFGTTERLDVATYPMAKEYIKQNHPKVFYLAFIDTDAFAHRGQYDFYLDAAHNTDDMIADLWAQIQGDPFYKDKTTLFITTDHGRGEEADWTDHGRKVPEADQIWFAVMGPDTQPLGEIKESGQLYQKQFAKTIAALLGFDFVSPNPIGDVIQSVLKK</sequence>
<keyword evidence="4" id="KW-1185">Reference proteome</keyword>
<feature type="chain" id="PRO_5017058618" evidence="1">
    <location>
        <begin position="20"/>
        <end position="360"/>
    </location>
</feature>
<dbReference type="InterPro" id="IPR006124">
    <property type="entry name" value="Metalloenzyme"/>
</dbReference>
<dbReference type="GO" id="GO:0003824">
    <property type="term" value="F:catalytic activity"/>
    <property type="evidence" value="ECO:0007669"/>
    <property type="project" value="InterPro"/>
</dbReference>
<feature type="signal peptide" evidence="1">
    <location>
        <begin position="1"/>
        <end position="19"/>
    </location>
</feature>
<gene>
    <name evidence="3" type="ORF">DJ568_09665</name>
</gene>
<dbReference type="SUPFAM" id="SSF53649">
    <property type="entry name" value="Alkaline phosphatase-like"/>
    <property type="match status" value="1"/>
</dbReference>
<name>A0A367GMP6_9SPHI</name>
<dbReference type="EMBL" id="QGDC01000005">
    <property type="protein sequence ID" value="RCH54747.1"/>
    <property type="molecule type" value="Genomic_DNA"/>
</dbReference>
<evidence type="ECO:0000313" key="3">
    <source>
        <dbReference type="EMBL" id="RCH54747.1"/>
    </source>
</evidence>
<reference evidence="3 4" key="1">
    <citation type="submission" date="2018-05" db="EMBL/GenBank/DDBJ databases">
        <title>Mucilaginibacter hurinus sp. nov., isolated from briquette warehouse soil.</title>
        <authorList>
            <person name="Choi L."/>
        </authorList>
    </citation>
    <scope>NUCLEOTIDE SEQUENCE [LARGE SCALE GENOMIC DNA]</scope>
    <source>
        <strain evidence="3 4">ZR32</strain>
    </source>
</reference>
<dbReference type="GO" id="GO:0046872">
    <property type="term" value="F:metal ion binding"/>
    <property type="evidence" value="ECO:0007669"/>
    <property type="project" value="InterPro"/>
</dbReference>
<proteinExistence type="predicted"/>
<dbReference type="OrthoDB" id="9791578at2"/>
<organism evidence="3 4">
    <name type="scientific">Mucilaginibacter hurinus</name>
    <dbReference type="NCBI Taxonomy" id="2201324"/>
    <lineage>
        <taxon>Bacteria</taxon>
        <taxon>Pseudomonadati</taxon>
        <taxon>Bacteroidota</taxon>
        <taxon>Sphingobacteriia</taxon>
        <taxon>Sphingobacteriales</taxon>
        <taxon>Sphingobacteriaceae</taxon>
        <taxon>Mucilaginibacter</taxon>
    </lineage>
</organism>
<evidence type="ECO:0000256" key="1">
    <source>
        <dbReference type="SAM" id="SignalP"/>
    </source>
</evidence>
<dbReference type="Gene3D" id="3.40.720.10">
    <property type="entry name" value="Alkaline Phosphatase, subunit A"/>
    <property type="match status" value="1"/>
</dbReference>
<feature type="domain" description="Metalloenzyme" evidence="2">
    <location>
        <begin position="218"/>
        <end position="327"/>
    </location>
</feature>
<protein>
    <submittedName>
        <fullName evidence="3">Phosphoglyceromutase</fullName>
    </submittedName>
</protein>
<dbReference type="InterPro" id="IPR017850">
    <property type="entry name" value="Alkaline_phosphatase_core_sf"/>
</dbReference>
<dbReference type="Pfam" id="PF01676">
    <property type="entry name" value="Metalloenzyme"/>
    <property type="match status" value="1"/>
</dbReference>
<evidence type="ECO:0000259" key="2">
    <source>
        <dbReference type="Pfam" id="PF01676"/>
    </source>
</evidence>